<sequence>MPEKIEIIHDYDGYKDPGIKDVELTRVNGYKTKIIKKEGKEMAEEYRLKNISAVDARRIIECADKEGIDIEKIVEFINKLKGGKIKMTDQKTDDERFTNT</sequence>
<gene>
    <name evidence="1" type="ORF">S12H4_60268</name>
</gene>
<name>X1VNZ6_9ZZZZ</name>
<proteinExistence type="predicted"/>
<dbReference type="EMBL" id="BARW01039620">
    <property type="protein sequence ID" value="GAJ21637.1"/>
    <property type="molecule type" value="Genomic_DNA"/>
</dbReference>
<reference evidence="1" key="1">
    <citation type="journal article" date="2014" name="Front. Microbiol.">
        <title>High frequency of phylogenetically diverse reductive dehalogenase-homologous genes in deep subseafloor sedimentary metagenomes.</title>
        <authorList>
            <person name="Kawai M."/>
            <person name="Futagami T."/>
            <person name="Toyoda A."/>
            <person name="Takaki Y."/>
            <person name="Nishi S."/>
            <person name="Hori S."/>
            <person name="Arai W."/>
            <person name="Tsubouchi T."/>
            <person name="Morono Y."/>
            <person name="Uchiyama I."/>
            <person name="Ito T."/>
            <person name="Fujiyama A."/>
            <person name="Inagaki F."/>
            <person name="Takami H."/>
        </authorList>
    </citation>
    <scope>NUCLEOTIDE SEQUENCE</scope>
    <source>
        <strain evidence="1">Expedition CK06-06</strain>
    </source>
</reference>
<accession>X1VNZ6</accession>
<dbReference type="AlphaFoldDB" id="X1VNZ6"/>
<evidence type="ECO:0000313" key="1">
    <source>
        <dbReference type="EMBL" id="GAJ21637.1"/>
    </source>
</evidence>
<comment type="caution">
    <text evidence="1">The sequence shown here is derived from an EMBL/GenBank/DDBJ whole genome shotgun (WGS) entry which is preliminary data.</text>
</comment>
<protein>
    <submittedName>
        <fullName evidence="1">Uncharacterized protein</fullName>
    </submittedName>
</protein>
<organism evidence="1">
    <name type="scientific">marine sediment metagenome</name>
    <dbReference type="NCBI Taxonomy" id="412755"/>
    <lineage>
        <taxon>unclassified sequences</taxon>
        <taxon>metagenomes</taxon>
        <taxon>ecological metagenomes</taxon>
    </lineage>
</organism>